<evidence type="ECO:0000313" key="1">
    <source>
        <dbReference type="EMBL" id="BCJ39876.1"/>
    </source>
</evidence>
<dbReference type="Proteomes" id="UP000676967">
    <property type="component" value="Chromosome"/>
</dbReference>
<gene>
    <name evidence="1" type="ORF">Aiant_05330</name>
</gene>
<accession>A0ABM7LKT6</accession>
<proteinExistence type="predicted"/>
<keyword evidence="2" id="KW-1185">Reference proteome</keyword>
<protein>
    <submittedName>
        <fullName evidence="1">Uncharacterized protein</fullName>
    </submittedName>
</protein>
<organism evidence="1 2">
    <name type="scientific">Actinoplanes ianthinogenes</name>
    <dbReference type="NCBI Taxonomy" id="122358"/>
    <lineage>
        <taxon>Bacteria</taxon>
        <taxon>Bacillati</taxon>
        <taxon>Actinomycetota</taxon>
        <taxon>Actinomycetes</taxon>
        <taxon>Micromonosporales</taxon>
        <taxon>Micromonosporaceae</taxon>
        <taxon>Actinoplanes</taxon>
    </lineage>
</organism>
<sequence>MHCRWSNRGVRGLDRIICGGGRERATLREVSQLLGVPAPQTPIAAPLLLATEFILDR</sequence>
<evidence type="ECO:0000313" key="2">
    <source>
        <dbReference type="Proteomes" id="UP000676967"/>
    </source>
</evidence>
<dbReference type="EMBL" id="AP023356">
    <property type="protein sequence ID" value="BCJ39876.1"/>
    <property type="molecule type" value="Genomic_DNA"/>
</dbReference>
<reference evidence="1 2" key="1">
    <citation type="submission" date="2020-08" db="EMBL/GenBank/DDBJ databases">
        <title>Whole genome shotgun sequence of Actinoplanes ianthinogenes NBRC 13996.</title>
        <authorList>
            <person name="Komaki H."/>
            <person name="Tamura T."/>
        </authorList>
    </citation>
    <scope>NUCLEOTIDE SEQUENCE [LARGE SCALE GENOMIC DNA]</scope>
    <source>
        <strain evidence="1 2">NBRC 13996</strain>
    </source>
</reference>
<name>A0ABM7LKT6_9ACTN</name>